<evidence type="ECO:0000313" key="1">
    <source>
        <dbReference type="EMBL" id="KAG1334952.1"/>
    </source>
</evidence>
<accession>A0A8K0I338</accession>
<evidence type="ECO:0000313" key="2">
    <source>
        <dbReference type="Proteomes" id="UP000797356"/>
    </source>
</evidence>
<dbReference type="Proteomes" id="UP000797356">
    <property type="component" value="Chromosome 3"/>
</dbReference>
<dbReference type="EMBL" id="CM017874">
    <property type="protein sequence ID" value="KAG1334952.1"/>
    <property type="molecule type" value="Genomic_DNA"/>
</dbReference>
<sequence>MAGAAIAAQPVVALSIIGDVGAMLSNSCVVVAAAPEFRRARPQMLKIITRLRRSIGFGYWKKNYKENETCVGRQGARQFIYNGDE</sequence>
<dbReference type="AlphaFoldDB" id="A0A8K0I338"/>
<reference evidence="1" key="1">
    <citation type="journal article" date="2017" name="Gigascience">
        <title>The genome draft of coconut (Cocos nucifera).</title>
        <authorList>
            <person name="Xiao Y."/>
            <person name="Xu P."/>
            <person name="Fan H."/>
            <person name="Baudouin L."/>
            <person name="Xia W."/>
            <person name="Bocs S."/>
            <person name="Xu J."/>
            <person name="Li Q."/>
            <person name="Guo A."/>
            <person name="Zhou L."/>
            <person name="Li J."/>
            <person name="Wu Y."/>
            <person name="Ma Z."/>
            <person name="Armero A."/>
            <person name="Issali A.E."/>
            <person name="Liu N."/>
            <person name="Peng M."/>
            <person name="Yang Y."/>
        </authorList>
    </citation>
    <scope>NUCLEOTIDE SEQUENCE</scope>
    <source>
        <tissue evidence="1">Spear leaf of Hainan Tall coconut</tissue>
    </source>
</reference>
<keyword evidence="2" id="KW-1185">Reference proteome</keyword>
<gene>
    <name evidence="1" type="ORF">COCNU_03G010710</name>
</gene>
<protein>
    <submittedName>
        <fullName evidence="1">Uncharacterized protein</fullName>
    </submittedName>
</protein>
<name>A0A8K0I338_COCNU</name>
<comment type="caution">
    <text evidence="1">The sequence shown here is derived from an EMBL/GenBank/DDBJ whole genome shotgun (WGS) entry which is preliminary data.</text>
</comment>
<proteinExistence type="predicted"/>
<organism evidence="1 2">
    <name type="scientific">Cocos nucifera</name>
    <name type="common">Coconut palm</name>
    <dbReference type="NCBI Taxonomy" id="13894"/>
    <lineage>
        <taxon>Eukaryota</taxon>
        <taxon>Viridiplantae</taxon>
        <taxon>Streptophyta</taxon>
        <taxon>Embryophyta</taxon>
        <taxon>Tracheophyta</taxon>
        <taxon>Spermatophyta</taxon>
        <taxon>Magnoliopsida</taxon>
        <taxon>Liliopsida</taxon>
        <taxon>Arecaceae</taxon>
        <taxon>Arecoideae</taxon>
        <taxon>Cocoseae</taxon>
        <taxon>Attaleinae</taxon>
        <taxon>Cocos</taxon>
    </lineage>
</organism>
<reference evidence="1" key="2">
    <citation type="submission" date="2019-07" db="EMBL/GenBank/DDBJ databases">
        <authorList>
            <person name="Yang Y."/>
            <person name="Bocs S."/>
            <person name="Baudouin L."/>
        </authorList>
    </citation>
    <scope>NUCLEOTIDE SEQUENCE</scope>
    <source>
        <tissue evidence="1">Spear leaf of Hainan Tall coconut</tissue>
    </source>
</reference>